<protein>
    <recommendedName>
        <fullName evidence="1">RNase H type-1 domain-containing protein</fullName>
    </recommendedName>
</protein>
<keyword evidence="3" id="KW-1185">Reference proteome</keyword>
<dbReference type="GO" id="GO:0004523">
    <property type="term" value="F:RNA-DNA hybrid ribonuclease activity"/>
    <property type="evidence" value="ECO:0007669"/>
    <property type="project" value="InterPro"/>
</dbReference>
<dbReference type="Pfam" id="PF13456">
    <property type="entry name" value="RVT_3"/>
    <property type="match status" value="1"/>
</dbReference>
<evidence type="ECO:0000313" key="2">
    <source>
        <dbReference type="EMBL" id="KAK3206353.1"/>
    </source>
</evidence>
<organism evidence="2 3">
    <name type="scientific">Dipteronia sinensis</name>
    <dbReference type="NCBI Taxonomy" id="43782"/>
    <lineage>
        <taxon>Eukaryota</taxon>
        <taxon>Viridiplantae</taxon>
        <taxon>Streptophyta</taxon>
        <taxon>Embryophyta</taxon>
        <taxon>Tracheophyta</taxon>
        <taxon>Spermatophyta</taxon>
        <taxon>Magnoliopsida</taxon>
        <taxon>eudicotyledons</taxon>
        <taxon>Gunneridae</taxon>
        <taxon>Pentapetalae</taxon>
        <taxon>rosids</taxon>
        <taxon>malvids</taxon>
        <taxon>Sapindales</taxon>
        <taxon>Sapindaceae</taxon>
        <taxon>Hippocastanoideae</taxon>
        <taxon>Acereae</taxon>
        <taxon>Dipteronia</taxon>
    </lineage>
</organism>
<dbReference type="Proteomes" id="UP001281410">
    <property type="component" value="Unassembled WGS sequence"/>
</dbReference>
<dbReference type="PANTHER" id="PTHR47074:SF48">
    <property type="entry name" value="POLYNUCLEOTIDYL TRANSFERASE, RIBONUCLEASE H-LIKE SUPERFAMILY PROTEIN"/>
    <property type="match status" value="1"/>
</dbReference>
<dbReference type="GO" id="GO:0003676">
    <property type="term" value="F:nucleic acid binding"/>
    <property type="evidence" value="ECO:0007669"/>
    <property type="project" value="InterPro"/>
</dbReference>
<name>A0AAE0E3Q7_9ROSI</name>
<accession>A0AAE0E3Q7</accession>
<feature type="domain" description="RNase H type-1" evidence="1">
    <location>
        <begin position="35"/>
        <end position="121"/>
    </location>
</feature>
<dbReference type="AlphaFoldDB" id="A0AAE0E3Q7"/>
<dbReference type="EMBL" id="JANJYJ010000006">
    <property type="protein sequence ID" value="KAK3206353.1"/>
    <property type="molecule type" value="Genomic_DNA"/>
</dbReference>
<dbReference type="Gene3D" id="3.30.420.10">
    <property type="entry name" value="Ribonuclease H-like superfamily/Ribonuclease H"/>
    <property type="match status" value="1"/>
</dbReference>
<gene>
    <name evidence="2" type="ORF">Dsin_020399</name>
</gene>
<evidence type="ECO:0000259" key="1">
    <source>
        <dbReference type="Pfam" id="PF13456"/>
    </source>
</evidence>
<sequence>MGALALKTIDIPQIYINVMQVQVSQSINCDAAVDEVGVAEAVVAILQGLILASDSGLQLVVLESDVTVVVIKWIQESSHFGSDVGSVLVDIQEMLKQIRCLFLSFVARNSNLVAHVLARRALSLREVRFWMEEFPDYVRGCPGGLP</sequence>
<dbReference type="InterPro" id="IPR036397">
    <property type="entry name" value="RNaseH_sf"/>
</dbReference>
<dbReference type="CDD" id="cd06222">
    <property type="entry name" value="RNase_H_like"/>
    <property type="match status" value="1"/>
</dbReference>
<dbReference type="InterPro" id="IPR044730">
    <property type="entry name" value="RNase_H-like_dom_plant"/>
</dbReference>
<reference evidence="2" key="1">
    <citation type="journal article" date="2023" name="Plant J.">
        <title>Genome sequences and population genomics provide insights into the demographic history, inbreeding, and mutation load of two 'living fossil' tree species of Dipteronia.</title>
        <authorList>
            <person name="Feng Y."/>
            <person name="Comes H.P."/>
            <person name="Chen J."/>
            <person name="Zhu S."/>
            <person name="Lu R."/>
            <person name="Zhang X."/>
            <person name="Li P."/>
            <person name="Qiu J."/>
            <person name="Olsen K.M."/>
            <person name="Qiu Y."/>
        </authorList>
    </citation>
    <scope>NUCLEOTIDE SEQUENCE</scope>
    <source>
        <strain evidence="2">NBL</strain>
    </source>
</reference>
<proteinExistence type="predicted"/>
<dbReference type="InterPro" id="IPR052929">
    <property type="entry name" value="RNase_H-like_EbsB-rel"/>
</dbReference>
<evidence type="ECO:0000313" key="3">
    <source>
        <dbReference type="Proteomes" id="UP001281410"/>
    </source>
</evidence>
<dbReference type="PANTHER" id="PTHR47074">
    <property type="entry name" value="BNAC02G40300D PROTEIN"/>
    <property type="match status" value="1"/>
</dbReference>
<comment type="caution">
    <text evidence="2">The sequence shown here is derived from an EMBL/GenBank/DDBJ whole genome shotgun (WGS) entry which is preliminary data.</text>
</comment>
<dbReference type="InterPro" id="IPR002156">
    <property type="entry name" value="RNaseH_domain"/>
</dbReference>